<keyword evidence="3" id="KW-1185">Reference proteome</keyword>
<dbReference type="Proteomes" id="UP001565368">
    <property type="component" value="Unassembled WGS sequence"/>
</dbReference>
<feature type="compositionally biased region" description="Acidic residues" evidence="1">
    <location>
        <begin position="150"/>
        <end position="159"/>
    </location>
</feature>
<evidence type="ECO:0000313" key="2">
    <source>
        <dbReference type="EMBL" id="KAL1406359.1"/>
    </source>
</evidence>
<comment type="caution">
    <text evidence="2">The sequence shown here is derived from an EMBL/GenBank/DDBJ whole genome shotgun (WGS) entry which is preliminary data.</text>
</comment>
<name>A0ABR3PV84_9TREE</name>
<sequence length="265" mass="29067">MPPPEPTYPAPFVTPSEQRRYKTARAALSQPPGHGERLAAFRSMYKFAVDLLAPGVLRAHPQRRLRPRPTGAVIASRALRGGRSRAEDKGREVRFRAWRQLKEWGFHDPWPVARSPLRHVLSCGEEDESEPELELVATPPEGRTPTYVEDASDTEDEEPPALKRPADEATPEPLPVRVNQRTYKRRRLAPAKARRESSLEGDAFHSLAHALPAVAFTGPPRSSDAVAEAPALSASPAYSASASPGRTPRGRALGRFQSSALLGLT</sequence>
<accession>A0ABR3PV84</accession>
<feature type="compositionally biased region" description="Low complexity" evidence="1">
    <location>
        <begin position="223"/>
        <end position="244"/>
    </location>
</feature>
<proteinExistence type="predicted"/>
<gene>
    <name evidence="2" type="ORF">Q8F55_008058</name>
</gene>
<protein>
    <submittedName>
        <fullName evidence="2">Uncharacterized protein</fullName>
    </submittedName>
</protein>
<evidence type="ECO:0000313" key="3">
    <source>
        <dbReference type="Proteomes" id="UP001565368"/>
    </source>
</evidence>
<dbReference type="RefSeq" id="XP_069206303.1">
    <property type="nucleotide sequence ID" value="XM_069356462.1"/>
</dbReference>
<feature type="compositionally biased region" description="Acidic residues" evidence="1">
    <location>
        <begin position="124"/>
        <end position="133"/>
    </location>
</feature>
<feature type="region of interest" description="Disordered" evidence="1">
    <location>
        <begin position="216"/>
        <end position="265"/>
    </location>
</feature>
<dbReference type="EMBL" id="JBBXJM010000006">
    <property type="protein sequence ID" value="KAL1406359.1"/>
    <property type="molecule type" value="Genomic_DNA"/>
</dbReference>
<feature type="compositionally biased region" description="Polar residues" evidence="1">
    <location>
        <begin position="256"/>
        <end position="265"/>
    </location>
</feature>
<organism evidence="2 3">
    <name type="scientific">Vanrija albida</name>
    <dbReference type="NCBI Taxonomy" id="181172"/>
    <lineage>
        <taxon>Eukaryota</taxon>
        <taxon>Fungi</taxon>
        <taxon>Dikarya</taxon>
        <taxon>Basidiomycota</taxon>
        <taxon>Agaricomycotina</taxon>
        <taxon>Tremellomycetes</taxon>
        <taxon>Trichosporonales</taxon>
        <taxon>Trichosporonaceae</taxon>
        <taxon>Vanrija</taxon>
    </lineage>
</organism>
<evidence type="ECO:0000256" key="1">
    <source>
        <dbReference type="SAM" id="MobiDB-lite"/>
    </source>
</evidence>
<dbReference type="GeneID" id="95989101"/>
<feature type="region of interest" description="Disordered" evidence="1">
    <location>
        <begin position="124"/>
        <end position="200"/>
    </location>
</feature>
<reference evidence="2 3" key="1">
    <citation type="submission" date="2023-08" db="EMBL/GenBank/DDBJ databases">
        <title>Annotated Genome Sequence of Vanrija albida AlHP1.</title>
        <authorList>
            <person name="Herzog R."/>
        </authorList>
    </citation>
    <scope>NUCLEOTIDE SEQUENCE [LARGE SCALE GENOMIC DNA]</scope>
    <source>
        <strain evidence="2 3">AlHP1</strain>
    </source>
</reference>